<dbReference type="AlphaFoldDB" id="A0A9D1ZKX1"/>
<evidence type="ECO:0000313" key="2">
    <source>
        <dbReference type="EMBL" id="HIY91450.1"/>
    </source>
</evidence>
<comment type="caution">
    <text evidence="2">The sequence shown here is derived from an EMBL/GenBank/DDBJ whole genome shotgun (WGS) entry which is preliminary data.</text>
</comment>
<dbReference type="InterPro" id="IPR014960">
    <property type="entry name" value="DUF1828"/>
</dbReference>
<name>A0A9D1ZKX1_9LACO</name>
<organism evidence="2 3">
    <name type="scientific">Candidatus Companilactobacillus pullicola</name>
    <dbReference type="NCBI Taxonomy" id="2838523"/>
    <lineage>
        <taxon>Bacteria</taxon>
        <taxon>Bacillati</taxon>
        <taxon>Bacillota</taxon>
        <taxon>Bacilli</taxon>
        <taxon>Lactobacillales</taxon>
        <taxon>Lactobacillaceae</taxon>
        <taxon>Companilactobacillus</taxon>
    </lineage>
</organism>
<feature type="domain" description="DUF1828" evidence="1">
    <location>
        <begin position="32"/>
        <end position="121"/>
    </location>
</feature>
<dbReference type="Proteomes" id="UP000824013">
    <property type="component" value="Unassembled WGS sequence"/>
</dbReference>
<dbReference type="Pfam" id="PF08861">
    <property type="entry name" value="DUF1828"/>
    <property type="match status" value="1"/>
</dbReference>
<gene>
    <name evidence="2" type="ORF">H9820_00730</name>
</gene>
<proteinExistence type="predicted"/>
<accession>A0A9D1ZKX1</accession>
<evidence type="ECO:0000313" key="3">
    <source>
        <dbReference type="Proteomes" id="UP000824013"/>
    </source>
</evidence>
<sequence>MNAKEMQKTSLEWLRNNEKYTDMASNTVKIETSLLDNSLDTIIIYAETNDSKITLTDDGWTLDNLESHGFDFSKDSYLFNSLHAILKVFKITLIDDELSISCNKHDFPTTKQNFLQGIIAINNLGLLTNLQN</sequence>
<reference evidence="2" key="2">
    <citation type="submission" date="2021-04" db="EMBL/GenBank/DDBJ databases">
        <authorList>
            <person name="Gilroy R."/>
        </authorList>
    </citation>
    <scope>NUCLEOTIDE SEQUENCE</scope>
    <source>
        <strain evidence="2">3204</strain>
    </source>
</reference>
<protein>
    <submittedName>
        <fullName evidence="2">DUF1828 domain-containing protein</fullName>
    </submittedName>
</protein>
<reference evidence="2" key="1">
    <citation type="journal article" date="2021" name="PeerJ">
        <title>Extensive microbial diversity within the chicken gut microbiome revealed by metagenomics and culture.</title>
        <authorList>
            <person name="Gilroy R."/>
            <person name="Ravi A."/>
            <person name="Getino M."/>
            <person name="Pursley I."/>
            <person name="Horton D.L."/>
            <person name="Alikhan N.F."/>
            <person name="Baker D."/>
            <person name="Gharbi K."/>
            <person name="Hall N."/>
            <person name="Watson M."/>
            <person name="Adriaenssens E.M."/>
            <person name="Foster-Nyarko E."/>
            <person name="Jarju S."/>
            <person name="Secka A."/>
            <person name="Antonio M."/>
            <person name="Oren A."/>
            <person name="Chaudhuri R.R."/>
            <person name="La Ragione R."/>
            <person name="Hildebrand F."/>
            <person name="Pallen M.J."/>
        </authorList>
    </citation>
    <scope>NUCLEOTIDE SEQUENCE</scope>
    <source>
        <strain evidence="2">3204</strain>
    </source>
</reference>
<evidence type="ECO:0000259" key="1">
    <source>
        <dbReference type="Pfam" id="PF08861"/>
    </source>
</evidence>
<dbReference type="EMBL" id="DXCM01000009">
    <property type="protein sequence ID" value="HIY91450.1"/>
    <property type="molecule type" value="Genomic_DNA"/>
</dbReference>